<dbReference type="InterPro" id="IPR046349">
    <property type="entry name" value="C1-like_sf"/>
</dbReference>
<gene>
    <name evidence="4" type="ORF">DAPPUDRAFT_96691</name>
</gene>
<dbReference type="PROSITE" id="PS00479">
    <property type="entry name" value="ZF_DAG_PE_1"/>
    <property type="match status" value="1"/>
</dbReference>
<dbReference type="STRING" id="6669.E9FYM1"/>
<reference evidence="4 5" key="1">
    <citation type="journal article" date="2011" name="Science">
        <title>The ecoresponsive genome of Daphnia pulex.</title>
        <authorList>
            <person name="Colbourne J.K."/>
            <person name="Pfrender M.E."/>
            <person name="Gilbert D."/>
            <person name="Thomas W.K."/>
            <person name="Tucker A."/>
            <person name="Oakley T.H."/>
            <person name="Tokishita S."/>
            <person name="Aerts A."/>
            <person name="Arnold G.J."/>
            <person name="Basu M.K."/>
            <person name="Bauer D.J."/>
            <person name="Caceres C.E."/>
            <person name="Carmel L."/>
            <person name="Casola C."/>
            <person name="Choi J.H."/>
            <person name="Detter J.C."/>
            <person name="Dong Q."/>
            <person name="Dusheyko S."/>
            <person name="Eads B.D."/>
            <person name="Frohlich T."/>
            <person name="Geiler-Samerotte K.A."/>
            <person name="Gerlach D."/>
            <person name="Hatcher P."/>
            <person name="Jogdeo S."/>
            <person name="Krijgsveld J."/>
            <person name="Kriventseva E.V."/>
            <person name="Kultz D."/>
            <person name="Laforsch C."/>
            <person name="Lindquist E."/>
            <person name="Lopez J."/>
            <person name="Manak J.R."/>
            <person name="Muller J."/>
            <person name="Pangilinan J."/>
            <person name="Patwardhan R.P."/>
            <person name="Pitluck S."/>
            <person name="Pritham E.J."/>
            <person name="Rechtsteiner A."/>
            <person name="Rho M."/>
            <person name="Rogozin I.B."/>
            <person name="Sakarya O."/>
            <person name="Salamov A."/>
            <person name="Schaack S."/>
            <person name="Shapiro H."/>
            <person name="Shiga Y."/>
            <person name="Skalitzky C."/>
            <person name="Smith Z."/>
            <person name="Souvorov A."/>
            <person name="Sung W."/>
            <person name="Tang Z."/>
            <person name="Tsuchiya D."/>
            <person name="Tu H."/>
            <person name="Vos H."/>
            <person name="Wang M."/>
            <person name="Wolf Y.I."/>
            <person name="Yamagata H."/>
            <person name="Yamada T."/>
            <person name="Ye Y."/>
            <person name="Shaw J.R."/>
            <person name="Andrews J."/>
            <person name="Crease T.J."/>
            <person name="Tang H."/>
            <person name="Lucas S.M."/>
            <person name="Robertson H.M."/>
            <person name="Bork P."/>
            <person name="Koonin E.V."/>
            <person name="Zdobnov E.M."/>
            <person name="Grigoriev I.V."/>
            <person name="Lynch M."/>
            <person name="Boore J.L."/>
        </authorList>
    </citation>
    <scope>NUCLEOTIDE SEQUENCE [LARGE SCALE GENOMIC DNA]</scope>
</reference>
<dbReference type="Proteomes" id="UP000000305">
    <property type="component" value="Unassembled WGS sequence"/>
</dbReference>
<dbReference type="GO" id="GO:0051256">
    <property type="term" value="P:mitotic spindle midzone assembly"/>
    <property type="evidence" value="ECO:0000318"/>
    <property type="project" value="GO_Central"/>
</dbReference>
<dbReference type="PhylomeDB" id="E9FYM1"/>
<dbReference type="GO" id="GO:0046872">
    <property type="term" value="F:metal ion binding"/>
    <property type="evidence" value="ECO:0007669"/>
    <property type="project" value="UniProtKB-KW"/>
</dbReference>
<keyword evidence="2" id="KW-0862">Zinc</keyword>
<proteinExistence type="predicted"/>
<dbReference type="EMBL" id="GL732527">
    <property type="protein sequence ID" value="EFX87554.1"/>
    <property type="molecule type" value="Genomic_DNA"/>
</dbReference>
<dbReference type="GO" id="GO:0097149">
    <property type="term" value="C:centralspindlin complex"/>
    <property type="evidence" value="ECO:0000318"/>
    <property type="project" value="GO_Central"/>
</dbReference>
<protein>
    <recommendedName>
        <fullName evidence="3">Phorbol-ester/DAG-type domain-containing protein</fullName>
    </recommendedName>
</protein>
<evidence type="ECO:0000259" key="3">
    <source>
        <dbReference type="PROSITE" id="PS50081"/>
    </source>
</evidence>
<dbReference type="SUPFAM" id="SSF57889">
    <property type="entry name" value="Cysteine-rich domain"/>
    <property type="match status" value="1"/>
</dbReference>
<dbReference type="GO" id="GO:0051233">
    <property type="term" value="C:spindle midzone"/>
    <property type="evidence" value="ECO:0000318"/>
    <property type="project" value="GO_Central"/>
</dbReference>
<keyword evidence="1" id="KW-0479">Metal-binding</keyword>
<dbReference type="GO" id="GO:0000281">
    <property type="term" value="P:mitotic cytokinesis"/>
    <property type="evidence" value="ECO:0000318"/>
    <property type="project" value="GO_Central"/>
</dbReference>
<keyword evidence="5" id="KW-1185">Reference proteome</keyword>
<dbReference type="Pfam" id="PF00130">
    <property type="entry name" value="C1_1"/>
    <property type="match status" value="1"/>
</dbReference>
<dbReference type="Gene3D" id="3.30.60.20">
    <property type="match status" value="1"/>
</dbReference>
<dbReference type="AlphaFoldDB" id="E9FYM1"/>
<dbReference type="GO" id="GO:0032154">
    <property type="term" value="C:cleavage furrow"/>
    <property type="evidence" value="ECO:0000318"/>
    <property type="project" value="GO_Central"/>
</dbReference>
<accession>E9FYM1</accession>
<organism evidence="4 5">
    <name type="scientific">Daphnia pulex</name>
    <name type="common">Water flea</name>
    <dbReference type="NCBI Taxonomy" id="6669"/>
    <lineage>
        <taxon>Eukaryota</taxon>
        <taxon>Metazoa</taxon>
        <taxon>Ecdysozoa</taxon>
        <taxon>Arthropoda</taxon>
        <taxon>Crustacea</taxon>
        <taxon>Branchiopoda</taxon>
        <taxon>Diplostraca</taxon>
        <taxon>Cladocera</taxon>
        <taxon>Anomopoda</taxon>
        <taxon>Daphniidae</taxon>
        <taxon>Daphnia</taxon>
    </lineage>
</organism>
<dbReference type="PROSITE" id="PS50081">
    <property type="entry name" value="ZF_DAG_PE_2"/>
    <property type="match status" value="1"/>
</dbReference>
<evidence type="ECO:0000313" key="5">
    <source>
        <dbReference type="Proteomes" id="UP000000305"/>
    </source>
</evidence>
<evidence type="ECO:0000256" key="1">
    <source>
        <dbReference type="ARBA" id="ARBA00022723"/>
    </source>
</evidence>
<evidence type="ECO:0000313" key="4">
    <source>
        <dbReference type="EMBL" id="EFX87554.1"/>
    </source>
</evidence>
<sequence length="340" mass="38293">MEINSYVSLLAQYDSACRSGFEFQGCEHEFLEFTLGQEDCQKKWLAAEKELEVIQSKLDEAKKTTSKLELLNHHVTMLLKDEVKVRSSIQEDIREYHTQFDMVRDCLSSETYLKDELIEKLNSLGPRRFPHLVNNTNARHVDKLETITEVNSAELDSVMASSERCSVSSSEPADEDLELSGTVRSYRDLHRLNKQFSELVPDGEHQTSNKRVTDGSTATEVGVLDQCIVATTTVSFSMQTGSTVVSSVIEGYPGSSSSDECTHNTTVIRKHRLKRQVVIHQIETCYPCGLRIKFGKSALKCIDCGMNCHIDCESLLPRSCDPQTSKNETEKRLEVATPKK</sequence>
<dbReference type="GO" id="GO:0005634">
    <property type="term" value="C:nucleus"/>
    <property type="evidence" value="ECO:0000318"/>
    <property type="project" value="GO_Central"/>
</dbReference>
<name>E9FYM1_DAPPU</name>
<dbReference type="KEGG" id="dpx:DAPPUDRAFT_96691"/>
<feature type="domain" description="Phorbol-ester/DAG-type" evidence="3">
    <location>
        <begin position="270"/>
        <end position="320"/>
    </location>
</feature>
<dbReference type="GO" id="GO:0030496">
    <property type="term" value="C:midbody"/>
    <property type="evidence" value="ECO:0000318"/>
    <property type="project" value="GO_Central"/>
</dbReference>
<dbReference type="GO" id="GO:0005096">
    <property type="term" value="F:GTPase activator activity"/>
    <property type="evidence" value="ECO:0000318"/>
    <property type="project" value="GO_Central"/>
</dbReference>
<dbReference type="PANTHER" id="PTHR46199:SF3">
    <property type="entry name" value="RAC GTPASE-ACTIVATING PROTEIN 1"/>
    <property type="match status" value="1"/>
</dbReference>
<dbReference type="eggNOG" id="KOG3564">
    <property type="taxonomic scope" value="Eukaryota"/>
</dbReference>
<dbReference type="OrthoDB" id="2218807at2759"/>
<dbReference type="HOGENOM" id="CLU_817011_0_0_1"/>
<dbReference type="InParanoid" id="E9FYM1"/>
<dbReference type="InterPro" id="IPR002219">
    <property type="entry name" value="PKC_DAG/PE"/>
</dbReference>
<evidence type="ECO:0000256" key="2">
    <source>
        <dbReference type="ARBA" id="ARBA00022833"/>
    </source>
</evidence>
<dbReference type="CDD" id="cd20821">
    <property type="entry name" value="C1_MgcRacGAP"/>
    <property type="match status" value="1"/>
</dbReference>
<dbReference type="SMART" id="SM00109">
    <property type="entry name" value="C1"/>
    <property type="match status" value="1"/>
</dbReference>
<dbReference type="PANTHER" id="PTHR46199">
    <property type="entry name" value="RAC GTPASE-ACTIVATING PROTEIN 1"/>
    <property type="match status" value="1"/>
</dbReference>
<dbReference type="GO" id="GO:0007266">
    <property type="term" value="P:Rho protein signal transduction"/>
    <property type="evidence" value="ECO:0000318"/>
    <property type="project" value="GO_Central"/>
</dbReference>